<keyword evidence="4" id="KW-0689">Ribosomal protein</keyword>
<keyword evidence="5" id="KW-0496">Mitochondrion</keyword>
<dbReference type="PANTHER" id="PTHR12810">
    <property type="entry name" value="MITOCHONDRIAL 28S RIBOSOMAL PROTEIN S29"/>
    <property type="match status" value="1"/>
</dbReference>
<evidence type="ECO:0000256" key="4">
    <source>
        <dbReference type="ARBA" id="ARBA00022980"/>
    </source>
</evidence>
<protein>
    <recommendedName>
        <fullName evidence="7">Small ribosomal subunit protein mS29</fullName>
    </recommendedName>
</protein>
<proteinExistence type="inferred from homology"/>
<comment type="subcellular location">
    <subcellularLocation>
        <location evidence="1">Mitochondrion</location>
    </subcellularLocation>
</comment>
<gene>
    <name evidence="8" type="ORF">NQ317_009045</name>
</gene>
<evidence type="ECO:0000256" key="6">
    <source>
        <dbReference type="ARBA" id="ARBA00023274"/>
    </source>
</evidence>
<evidence type="ECO:0000313" key="9">
    <source>
        <dbReference type="Proteomes" id="UP001162164"/>
    </source>
</evidence>
<organism evidence="8 9">
    <name type="scientific">Molorchus minor</name>
    <dbReference type="NCBI Taxonomy" id="1323400"/>
    <lineage>
        <taxon>Eukaryota</taxon>
        <taxon>Metazoa</taxon>
        <taxon>Ecdysozoa</taxon>
        <taxon>Arthropoda</taxon>
        <taxon>Hexapoda</taxon>
        <taxon>Insecta</taxon>
        <taxon>Pterygota</taxon>
        <taxon>Neoptera</taxon>
        <taxon>Endopterygota</taxon>
        <taxon>Coleoptera</taxon>
        <taxon>Polyphaga</taxon>
        <taxon>Cucujiformia</taxon>
        <taxon>Chrysomeloidea</taxon>
        <taxon>Cerambycidae</taxon>
        <taxon>Lamiinae</taxon>
        <taxon>Monochamini</taxon>
        <taxon>Molorchus</taxon>
    </lineage>
</organism>
<dbReference type="PANTHER" id="PTHR12810:SF0">
    <property type="entry name" value="SMALL RIBOSOMAL SUBUNIT PROTEIN MS29"/>
    <property type="match status" value="1"/>
</dbReference>
<accession>A0ABQ9JBS2</accession>
<keyword evidence="6" id="KW-0687">Ribonucleoprotein</keyword>
<evidence type="ECO:0000313" key="8">
    <source>
        <dbReference type="EMBL" id="KAJ8975616.1"/>
    </source>
</evidence>
<dbReference type="InterPro" id="IPR019368">
    <property type="entry name" value="Ribosomal_mS29"/>
</dbReference>
<dbReference type="Pfam" id="PF10236">
    <property type="entry name" value="DAP3"/>
    <property type="match status" value="1"/>
</dbReference>
<evidence type="ECO:0000256" key="5">
    <source>
        <dbReference type="ARBA" id="ARBA00023128"/>
    </source>
</evidence>
<reference evidence="8" key="1">
    <citation type="journal article" date="2023" name="Insect Mol. Biol.">
        <title>Genome sequencing provides insights into the evolution of gene families encoding plant cell wall-degrading enzymes in longhorned beetles.</title>
        <authorList>
            <person name="Shin N.R."/>
            <person name="Okamura Y."/>
            <person name="Kirsch R."/>
            <person name="Pauchet Y."/>
        </authorList>
    </citation>
    <scope>NUCLEOTIDE SEQUENCE</scope>
    <source>
        <strain evidence="8">MMC_N1</strain>
    </source>
</reference>
<evidence type="ECO:0000256" key="3">
    <source>
        <dbReference type="ARBA" id="ARBA00022946"/>
    </source>
</evidence>
<evidence type="ECO:0000256" key="7">
    <source>
        <dbReference type="ARBA" id="ARBA00035140"/>
    </source>
</evidence>
<keyword evidence="9" id="KW-1185">Reference proteome</keyword>
<evidence type="ECO:0000256" key="2">
    <source>
        <dbReference type="ARBA" id="ARBA00009863"/>
    </source>
</evidence>
<keyword evidence="3" id="KW-0809">Transit peptide</keyword>
<sequence length="339" mass="38103">MSLFMIAQPSFRINEIDPLKHSTDYEAKFYTLPENDKKQLFSHGGLPKSFEIQANTFNETCLMVRQSSLDIINCFKSLDYSKPAARFVLYGKKGSGKTLTLAHMLHGAYKNNFLIVHVPWVANWMYRCKESSSSETQEGYTDLNMDAAAWLLHFKTQNAHLLDKGNLITAEDHVWSKREITPKGSSLMELIDHGISRVKYASNCVVILANEIKGLSNLGVCKTLVAIDDELAIPIKDQISYLPRVNEGNFVSFAQTYGYLFSSVPHTVIGPRTNTARICVVVVSSEKVRSRGLWKHCNTTPIERGAELEPTQPPYGHLCRLSESKAFTQVTVENNYSQG</sequence>
<dbReference type="EMBL" id="JAPWTJ010000792">
    <property type="protein sequence ID" value="KAJ8975616.1"/>
    <property type="molecule type" value="Genomic_DNA"/>
</dbReference>
<dbReference type="PRINTS" id="PR01716">
    <property type="entry name" value="DEATHASSOCP3"/>
</dbReference>
<comment type="caution">
    <text evidence="8">The sequence shown here is derived from an EMBL/GenBank/DDBJ whole genome shotgun (WGS) entry which is preliminary data.</text>
</comment>
<name>A0ABQ9JBS2_9CUCU</name>
<evidence type="ECO:0000256" key="1">
    <source>
        <dbReference type="ARBA" id="ARBA00004173"/>
    </source>
</evidence>
<dbReference type="Proteomes" id="UP001162164">
    <property type="component" value="Unassembled WGS sequence"/>
</dbReference>
<comment type="similarity">
    <text evidence="2">Belongs to the mitochondrion-specific ribosomal protein mS29 family.</text>
</comment>
<dbReference type="InterPro" id="IPR008092">
    <property type="entry name" value="Ribosomal_mS29_met"/>
</dbReference>